<proteinExistence type="predicted"/>
<sequence length="81" mass="8285">MNRSTIGGPSVRPEVKNDGSRSSVVASLRLPVLLVTVESAAAAISTGSNSGSTRPTTSTITAIGSLRHRGVSPESAVIVRR</sequence>
<protein>
    <submittedName>
        <fullName evidence="2">Uncharacterized protein</fullName>
    </submittedName>
</protein>
<dbReference type="EMBL" id="MRBO01000469">
    <property type="protein sequence ID" value="KAB2584133.1"/>
    <property type="molecule type" value="Genomic_DNA"/>
</dbReference>
<dbReference type="Proteomes" id="UP000325576">
    <property type="component" value="Unassembled WGS sequence"/>
</dbReference>
<accession>A0A0C3A2Y9</accession>
<evidence type="ECO:0000256" key="1">
    <source>
        <dbReference type="SAM" id="MobiDB-lite"/>
    </source>
</evidence>
<dbReference type="AlphaFoldDB" id="A0A0C3A2Y9"/>
<feature type="region of interest" description="Disordered" evidence="1">
    <location>
        <begin position="1"/>
        <end position="23"/>
    </location>
</feature>
<name>A0A0C3A2Y9_RHOER</name>
<comment type="caution">
    <text evidence="2">The sequence shown here is derived from an EMBL/GenBank/DDBJ whole genome shotgun (WGS) entry which is preliminary data.</text>
</comment>
<gene>
    <name evidence="2" type="ORF">BS297_17050</name>
</gene>
<evidence type="ECO:0000313" key="2">
    <source>
        <dbReference type="EMBL" id="KAB2584133.1"/>
    </source>
</evidence>
<organism evidence="2 3">
    <name type="scientific">Rhodococcus erythropolis</name>
    <name type="common">Arthrobacter picolinophilus</name>
    <dbReference type="NCBI Taxonomy" id="1833"/>
    <lineage>
        <taxon>Bacteria</taxon>
        <taxon>Bacillati</taxon>
        <taxon>Actinomycetota</taxon>
        <taxon>Actinomycetes</taxon>
        <taxon>Mycobacteriales</taxon>
        <taxon>Nocardiaceae</taxon>
        <taxon>Rhodococcus</taxon>
        <taxon>Rhodococcus erythropolis group</taxon>
    </lineage>
</organism>
<evidence type="ECO:0000313" key="3">
    <source>
        <dbReference type="Proteomes" id="UP000325576"/>
    </source>
</evidence>
<reference evidence="2 3" key="1">
    <citation type="journal article" date="2017" name="Poromechanics V (2013)">
        <title>Genomic Characterization of the Arsenic-Tolerant Actinobacterium, &lt;i&gt;Rhodococcus erythropolis&lt;/i&gt; S43.</title>
        <authorList>
            <person name="Retamal-Morales G."/>
            <person name="Mehnert M."/>
            <person name="Schwabe R."/>
            <person name="Tischler D."/>
            <person name="Schloemann M."/>
            <person name="Levican G.J."/>
        </authorList>
    </citation>
    <scope>NUCLEOTIDE SEQUENCE [LARGE SCALE GENOMIC DNA]</scope>
    <source>
        <strain evidence="2 3">S43</strain>
    </source>
</reference>